<proteinExistence type="predicted"/>
<accession>A0ABU3AGU3</accession>
<dbReference type="EMBL" id="JAVRFH010000002">
    <property type="protein sequence ID" value="MDT0609120.1"/>
    <property type="molecule type" value="Genomic_DNA"/>
</dbReference>
<organism evidence="1 2">
    <name type="scientific">Streptomyces lancefieldiae</name>
    <dbReference type="NCBI Taxonomy" id="3075520"/>
    <lineage>
        <taxon>Bacteria</taxon>
        <taxon>Bacillati</taxon>
        <taxon>Actinomycetota</taxon>
        <taxon>Actinomycetes</taxon>
        <taxon>Kitasatosporales</taxon>
        <taxon>Streptomycetaceae</taxon>
        <taxon>Streptomyces</taxon>
    </lineage>
</organism>
<evidence type="ECO:0000313" key="1">
    <source>
        <dbReference type="EMBL" id="MDT0609120.1"/>
    </source>
</evidence>
<name>A0ABU3AGU3_9ACTN</name>
<protein>
    <submittedName>
        <fullName evidence="1">Uncharacterized protein</fullName>
    </submittedName>
</protein>
<reference evidence="1" key="1">
    <citation type="submission" date="2024-05" db="EMBL/GenBank/DDBJ databases">
        <title>30 novel species of actinomycetes from the DSMZ collection.</title>
        <authorList>
            <person name="Nouioui I."/>
        </authorList>
    </citation>
    <scope>NUCLEOTIDE SEQUENCE</scope>
    <source>
        <strain evidence="1">DSM 40712</strain>
    </source>
</reference>
<sequence length="80" mass="8800">MSFATAVLQSDEAKVWRYGLSMYGFATPHPPARGLGGSDNGVSHLHMGGFMIVNELLSLRPSSCRRWFLATANAFVRRAE</sequence>
<gene>
    <name evidence="1" type="ORF">RM812_02570</name>
</gene>
<keyword evidence="2" id="KW-1185">Reference proteome</keyword>
<evidence type="ECO:0000313" key="2">
    <source>
        <dbReference type="Proteomes" id="UP001180724"/>
    </source>
</evidence>
<comment type="caution">
    <text evidence="1">The sequence shown here is derived from an EMBL/GenBank/DDBJ whole genome shotgun (WGS) entry which is preliminary data.</text>
</comment>
<dbReference type="Proteomes" id="UP001180724">
    <property type="component" value="Unassembled WGS sequence"/>
</dbReference>
<dbReference type="RefSeq" id="WP_311570712.1">
    <property type="nucleotide sequence ID" value="NZ_JAVRFH010000002.1"/>
</dbReference>